<feature type="transmembrane region" description="Helical" evidence="6">
    <location>
        <begin position="52"/>
        <end position="70"/>
    </location>
</feature>
<dbReference type="PANTHER" id="PTHR43701">
    <property type="entry name" value="MEMBRANE TRANSPORTER PROTEIN MJ0441-RELATED"/>
    <property type="match status" value="1"/>
</dbReference>
<dbReference type="Pfam" id="PF01925">
    <property type="entry name" value="TauE"/>
    <property type="match status" value="1"/>
</dbReference>
<dbReference type="InterPro" id="IPR002781">
    <property type="entry name" value="TM_pro_TauE-like"/>
</dbReference>
<evidence type="ECO:0000256" key="6">
    <source>
        <dbReference type="RuleBase" id="RU363041"/>
    </source>
</evidence>
<dbReference type="GO" id="GO:0005886">
    <property type="term" value="C:plasma membrane"/>
    <property type="evidence" value="ECO:0007669"/>
    <property type="project" value="UniProtKB-SubCell"/>
</dbReference>
<keyword evidence="8" id="KW-1185">Reference proteome</keyword>
<evidence type="ECO:0000256" key="2">
    <source>
        <dbReference type="ARBA" id="ARBA00009142"/>
    </source>
</evidence>
<dbReference type="InterPro" id="IPR051598">
    <property type="entry name" value="TSUP/Inactive_protease-like"/>
</dbReference>
<sequence length="269" mass="28404">MDAWLIIYHYCMKGSFVMEILLILFIMGCFLGFVGAGGAGVVIAILTVVFGIPIHVSLGTSLSAMAFTTLSGAYSHYREGNVVLKSGIAVGFFGAFGAFAGAKISAAIPGAQMHFLTGAILYITAVLVYLKVFYPHSGIFSLISPHTLTRGKKFWLMAGIAGIFNGVLSGTFGIGATPFIQLTLMIFFGLSMIEAVGTTMLVILPIAVMGGFGYMTSGLLDFNLFVKVVIGLMAGAYIGAKFTRRANPMLLKIAMVAVPIFGGTMLIFG</sequence>
<comment type="subcellular location">
    <subcellularLocation>
        <location evidence="6">Cell membrane</location>
        <topology evidence="6">Multi-pass membrane protein</topology>
    </subcellularLocation>
    <subcellularLocation>
        <location evidence="1">Membrane</location>
        <topology evidence="1">Multi-pass membrane protein</topology>
    </subcellularLocation>
</comment>
<organism evidence="7 8">
    <name type="scientific">Megasphaera paucivorans</name>
    <dbReference type="NCBI Taxonomy" id="349095"/>
    <lineage>
        <taxon>Bacteria</taxon>
        <taxon>Bacillati</taxon>
        <taxon>Bacillota</taxon>
        <taxon>Negativicutes</taxon>
        <taxon>Veillonellales</taxon>
        <taxon>Veillonellaceae</taxon>
        <taxon>Megasphaera</taxon>
    </lineage>
</organism>
<feature type="transmembrane region" description="Helical" evidence="6">
    <location>
        <begin position="114"/>
        <end position="134"/>
    </location>
</feature>
<evidence type="ECO:0000256" key="5">
    <source>
        <dbReference type="ARBA" id="ARBA00023136"/>
    </source>
</evidence>
<feature type="transmembrane region" description="Helical" evidence="6">
    <location>
        <begin position="154"/>
        <end position="180"/>
    </location>
</feature>
<proteinExistence type="inferred from homology"/>
<keyword evidence="3 6" id="KW-0812">Transmembrane</keyword>
<feature type="transmembrane region" description="Helical" evidence="6">
    <location>
        <begin position="249"/>
        <end position="268"/>
    </location>
</feature>
<feature type="transmembrane region" description="Helical" evidence="6">
    <location>
        <begin position="82"/>
        <end position="102"/>
    </location>
</feature>
<keyword evidence="5 6" id="KW-0472">Membrane</keyword>
<dbReference type="Proteomes" id="UP000199309">
    <property type="component" value="Unassembled WGS sequence"/>
</dbReference>
<dbReference type="EMBL" id="FNHQ01000002">
    <property type="protein sequence ID" value="SDM16915.1"/>
    <property type="molecule type" value="Genomic_DNA"/>
</dbReference>
<keyword evidence="4 6" id="KW-1133">Transmembrane helix</keyword>
<gene>
    <name evidence="7" type="ORF">SAMN05660299_00354</name>
</gene>
<evidence type="ECO:0000256" key="4">
    <source>
        <dbReference type="ARBA" id="ARBA00022989"/>
    </source>
</evidence>
<evidence type="ECO:0000313" key="7">
    <source>
        <dbReference type="EMBL" id="SDM16915.1"/>
    </source>
</evidence>
<protein>
    <recommendedName>
        <fullName evidence="6">Probable membrane transporter protein</fullName>
    </recommendedName>
</protein>
<feature type="transmembrane region" description="Helical" evidence="6">
    <location>
        <begin position="20"/>
        <end position="46"/>
    </location>
</feature>
<dbReference type="PANTHER" id="PTHR43701:SF2">
    <property type="entry name" value="MEMBRANE TRANSPORTER PROTEIN YJNA-RELATED"/>
    <property type="match status" value="1"/>
</dbReference>
<evidence type="ECO:0000256" key="3">
    <source>
        <dbReference type="ARBA" id="ARBA00022692"/>
    </source>
</evidence>
<comment type="similarity">
    <text evidence="2 6">Belongs to the 4-toluene sulfonate uptake permease (TSUP) (TC 2.A.102) family.</text>
</comment>
<dbReference type="STRING" id="349095.SAMN05660299_00354"/>
<evidence type="ECO:0000256" key="1">
    <source>
        <dbReference type="ARBA" id="ARBA00004141"/>
    </source>
</evidence>
<feature type="transmembrane region" description="Helical" evidence="6">
    <location>
        <begin position="224"/>
        <end position="243"/>
    </location>
</feature>
<reference evidence="7 8" key="1">
    <citation type="submission" date="2016-10" db="EMBL/GenBank/DDBJ databases">
        <authorList>
            <person name="de Groot N.N."/>
        </authorList>
    </citation>
    <scope>NUCLEOTIDE SEQUENCE [LARGE SCALE GENOMIC DNA]</scope>
    <source>
        <strain evidence="7 8">DSM 16981</strain>
    </source>
</reference>
<dbReference type="AlphaFoldDB" id="A0A1G9R3B5"/>
<feature type="transmembrane region" description="Helical" evidence="6">
    <location>
        <begin position="186"/>
        <end position="212"/>
    </location>
</feature>
<accession>A0A1G9R3B5</accession>
<keyword evidence="6" id="KW-1003">Cell membrane</keyword>
<name>A0A1G9R3B5_9FIRM</name>
<evidence type="ECO:0000313" key="8">
    <source>
        <dbReference type="Proteomes" id="UP000199309"/>
    </source>
</evidence>